<organism evidence="1">
    <name type="scientific">Anguilla anguilla</name>
    <name type="common">European freshwater eel</name>
    <name type="synonym">Muraena anguilla</name>
    <dbReference type="NCBI Taxonomy" id="7936"/>
    <lineage>
        <taxon>Eukaryota</taxon>
        <taxon>Metazoa</taxon>
        <taxon>Chordata</taxon>
        <taxon>Craniata</taxon>
        <taxon>Vertebrata</taxon>
        <taxon>Euteleostomi</taxon>
        <taxon>Actinopterygii</taxon>
        <taxon>Neopterygii</taxon>
        <taxon>Teleostei</taxon>
        <taxon>Anguilliformes</taxon>
        <taxon>Anguillidae</taxon>
        <taxon>Anguilla</taxon>
    </lineage>
</organism>
<reference evidence="1" key="1">
    <citation type="submission" date="2014-11" db="EMBL/GenBank/DDBJ databases">
        <authorList>
            <person name="Amaro Gonzalez C."/>
        </authorList>
    </citation>
    <scope>NUCLEOTIDE SEQUENCE</scope>
</reference>
<proteinExistence type="predicted"/>
<dbReference type="EMBL" id="GBXM01083023">
    <property type="protein sequence ID" value="JAH25554.1"/>
    <property type="molecule type" value="Transcribed_RNA"/>
</dbReference>
<dbReference type="AlphaFoldDB" id="A0A0E9R8W7"/>
<accession>A0A0E9R8W7</accession>
<evidence type="ECO:0000313" key="1">
    <source>
        <dbReference type="EMBL" id="JAH25554.1"/>
    </source>
</evidence>
<protein>
    <submittedName>
        <fullName evidence="1">Uncharacterized protein</fullName>
    </submittedName>
</protein>
<reference evidence="1" key="2">
    <citation type="journal article" date="2015" name="Fish Shellfish Immunol.">
        <title>Early steps in the European eel (Anguilla anguilla)-Vibrio vulnificus interaction in the gills: Role of the RtxA13 toxin.</title>
        <authorList>
            <person name="Callol A."/>
            <person name="Pajuelo D."/>
            <person name="Ebbesson L."/>
            <person name="Teles M."/>
            <person name="MacKenzie S."/>
            <person name="Amaro C."/>
        </authorList>
    </citation>
    <scope>NUCLEOTIDE SEQUENCE</scope>
</reference>
<sequence>MYFFPVILALFQHKSAVPCINGSLSTLLIRP</sequence>
<name>A0A0E9R8W7_ANGAN</name>